<accession>A0A1D1VPL6</accession>
<evidence type="ECO:0000313" key="2">
    <source>
        <dbReference type="Proteomes" id="UP000186922"/>
    </source>
</evidence>
<proteinExistence type="predicted"/>
<protein>
    <submittedName>
        <fullName evidence="1">Uncharacterized protein</fullName>
    </submittedName>
</protein>
<reference evidence="1 2" key="1">
    <citation type="journal article" date="2016" name="Nat. Commun.">
        <title>Extremotolerant tardigrade genome and improved radiotolerance of human cultured cells by tardigrade-unique protein.</title>
        <authorList>
            <person name="Hashimoto T."/>
            <person name="Horikawa D.D."/>
            <person name="Saito Y."/>
            <person name="Kuwahara H."/>
            <person name="Kozuka-Hata H."/>
            <person name="Shin-I T."/>
            <person name="Minakuchi Y."/>
            <person name="Ohishi K."/>
            <person name="Motoyama A."/>
            <person name="Aizu T."/>
            <person name="Enomoto A."/>
            <person name="Kondo K."/>
            <person name="Tanaka S."/>
            <person name="Hara Y."/>
            <person name="Koshikawa S."/>
            <person name="Sagara H."/>
            <person name="Miura T."/>
            <person name="Yokobori S."/>
            <person name="Miyagawa K."/>
            <person name="Suzuki Y."/>
            <person name="Kubo T."/>
            <person name="Oyama M."/>
            <person name="Kohara Y."/>
            <person name="Fujiyama A."/>
            <person name="Arakawa K."/>
            <person name="Katayama T."/>
            <person name="Toyoda A."/>
            <person name="Kunieda T."/>
        </authorList>
    </citation>
    <scope>NUCLEOTIDE SEQUENCE [LARGE SCALE GENOMIC DNA]</scope>
    <source>
        <strain evidence="1 2">YOKOZUNA-1</strain>
    </source>
</reference>
<name>A0A1D1VPL6_RAMVA</name>
<organism evidence="1 2">
    <name type="scientific">Ramazzottius varieornatus</name>
    <name type="common">Water bear</name>
    <name type="synonym">Tardigrade</name>
    <dbReference type="NCBI Taxonomy" id="947166"/>
    <lineage>
        <taxon>Eukaryota</taxon>
        <taxon>Metazoa</taxon>
        <taxon>Ecdysozoa</taxon>
        <taxon>Tardigrada</taxon>
        <taxon>Eutardigrada</taxon>
        <taxon>Parachela</taxon>
        <taxon>Hypsibioidea</taxon>
        <taxon>Ramazzottiidae</taxon>
        <taxon>Ramazzottius</taxon>
    </lineage>
</organism>
<dbReference type="Proteomes" id="UP000186922">
    <property type="component" value="Unassembled WGS sequence"/>
</dbReference>
<keyword evidence="2" id="KW-1185">Reference proteome</keyword>
<gene>
    <name evidence="1" type="primary">RvY_13300-1</name>
    <name evidence="1" type="synonym">RvY_13300.1</name>
    <name evidence="1" type="ORF">RvY_13300</name>
</gene>
<comment type="caution">
    <text evidence="1">The sequence shown here is derived from an EMBL/GenBank/DDBJ whole genome shotgun (WGS) entry which is preliminary data.</text>
</comment>
<sequence>MGNRREKVPTGGLHLIQGKAETGLGVGESAAFEGLAGSDGAVVDAVNFHTGFKSSGMVGNGALVQNLDDCNAFSLWVDWCDHVRQQPEQ</sequence>
<evidence type="ECO:0000313" key="1">
    <source>
        <dbReference type="EMBL" id="GAV02776.1"/>
    </source>
</evidence>
<dbReference type="EMBL" id="BDGG01000008">
    <property type="protein sequence ID" value="GAV02776.1"/>
    <property type="molecule type" value="Genomic_DNA"/>
</dbReference>
<dbReference type="AlphaFoldDB" id="A0A1D1VPL6"/>